<feature type="region of interest" description="Disordered" evidence="3">
    <location>
        <begin position="334"/>
        <end position="365"/>
    </location>
</feature>
<feature type="compositionally biased region" description="Polar residues" evidence="3">
    <location>
        <begin position="334"/>
        <end position="362"/>
    </location>
</feature>
<dbReference type="PANTHER" id="PTHR33050">
    <property type="entry name" value="REVERSE TRANSCRIPTASE DOMAIN-CONTAINING PROTEIN"/>
    <property type="match status" value="1"/>
</dbReference>
<dbReference type="GO" id="GO:0003677">
    <property type="term" value="F:DNA binding"/>
    <property type="evidence" value="ECO:0007669"/>
    <property type="project" value="UniProtKB-KW"/>
</dbReference>
<keyword evidence="5" id="KW-1185">Reference proteome</keyword>
<keyword evidence="2" id="KW-0233">DNA recombination</keyword>
<name>A0A8S0WXE6_CYCAE</name>
<gene>
    <name evidence="4" type="ORF">AAE3_LOCUS10378</name>
</gene>
<dbReference type="SUPFAM" id="SSF56349">
    <property type="entry name" value="DNA breaking-rejoining enzymes"/>
    <property type="match status" value="1"/>
</dbReference>
<dbReference type="Proteomes" id="UP000467700">
    <property type="component" value="Unassembled WGS sequence"/>
</dbReference>
<proteinExistence type="predicted"/>
<dbReference type="OrthoDB" id="2678913at2759"/>
<keyword evidence="1" id="KW-0238">DNA-binding</keyword>
<dbReference type="Gene3D" id="1.10.443.10">
    <property type="entry name" value="Intergrase catalytic core"/>
    <property type="match status" value="1"/>
</dbReference>
<dbReference type="PANTHER" id="PTHR33050:SF7">
    <property type="entry name" value="RIBONUCLEASE H"/>
    <property type="match status" value="1"/>
</dbReference>
<dbReference type="EMBL" id="CACVBS010000066">
    <property type="protein sequence ID" value="CAA7268196.1"/>
    <property type="molecule type" value="Genomic_DNA"/>
</dbReference>
<dbReference type="InterPro" id="IPR013762">
    <property type="entry name" value="Integrase-like_cat_sf"/>
</dbReference>
<dbReference type="InterPro" id="IPR052055">
    <property type="entry name" value="Hepadnavirus_pol/RT"/>
</dbReference>
<feature type="region of interest" description="Disordered" evidence="3">
    <location>
        <begin position="79"/>
        <end position="109"/>
    </location>
</feature>
<accession>A0A8S0WXE6</accession>
<evidence type="ECO:0000313" key="4">
    <source>
        <dbReference type="EMBL" id="CAA7268196.1"/>
    </source>
</evidence>
<evidence type="ECO:0000256" key="3">
    <source>
        <dbReference type="SAM" id="MobiDB-lite"/>
    </source>
</evidence>
<evidence type="ECO:0000256" key="1">
    <source>
        <dbReference type="ARBA" id="ARBA00023125"/>
    </source>
</evidence>
<dbReference type="SUPFAM" id="SSF47823">
    <property type="entry name" value="lambda integrase-like, N-terminal domain"/>
    <property type="match status" value="1"/>
</dbReference>
<organism evidence="4 5">
    <name type="scientific">Cyclocybe aegerita</name>
    <name type="common">Black poplar mushroom</name>
    <name type="synonym">Agrocybe aegerita</name>
    <dbReference type="NCBI Taxonomy" id="1973307"/>
    <lineage>
        <taxon>Eukaryota</taxon>
        <taxon>Fungi</taxon>
        <taxon>Dikarya</taxon>
        <taxon>Basidiomycota</taxon>
        <taxon>Agaricomycotina</taxon>
        <taxon>Agaricomycetes</taxon>
        <taxon>Agaricomycetidae</taxon>
        <taxon>Agaricales</taxon>
        <taxon>Agaricineae</taxon>
        <taxon>Bolbitiaceae</taxon>
        <taxon>Cyclocybe</taxon>
    </lineage>
</organism>
<dbReference type="GO" id="GO:0006310">
    <property type="term" value="P:DNA recombination"/>
    <property type="evidence" value="ECO:0007669"/>
    <property type="project" value="UniProtKB-KW"/>
</dbReference>
<feature type="compositionally biased region" description="Basic and acidic residues" evidence="3">
    <location>
        <begin position="79"/>
        <end position="95"/>
    </location>
</feature>
<comment type="caution">
    <text evidence="4">The sequence shown here is derived from an EMBL/GenBank/DDBJ whole genome shotgun (WGS) entry which is preliminary data.</text>
</comment>
<reference evidence="4 5" key="1">
    <citation type="submission" date="2020-01" db="EMBL/GenBank/DDBJ databases">
        <authorList>
            <person name="Gupta K D."/>
        </authorList>
    </citation>
    <scope>NUCLEOTIDE SEQUENCE [LARGE SCALE GENOMIC DNA]</scope>
</reference>
<protein>
    <submittedName>
        <fullName evidence="4">Uncharacterized protein</fullName>
    </submittedName>
</protein>
<evidence type="ECO:0000313" key="5">
    <source>
        <dbReference type="Proteomes" id="UP000467700"/>
    </source>
</evidence>
<sequence length="1403" mass="157765">MPPRITQDPHLVQPPDFESEQFRALYATLATAERTVDAIIADSQNAWTQNNDAQRVAWNAQVEQDHAEEEEARAAQEQAKQEAAKAEKCERENKRPKIKSFTPNKTVGKLSSRRPSCYAIHKIEQLEYVELYYFTKEACLEAERTEYSVARGTFTLMADGENVLAKPAAAYKPSTKVVQDENLEWRQIIKAKDYMLEAMVDAGWPEEHVMALGVFFLELDKHPISDLEGGETAVLLYQARIRRRWMEDLKSTNDEEVFDISVVNDKRLDEMYSEVLNLRQAQGIKRVHPQRRPPFRPAPFALVDNPTTSSSATPACSGTAHQPIAGETKLVAWSTQKEPSSAPTGSDQQDAPAQPTIPNTSARDADRPLMELRSALELKQHNPGSPYKADTWRWHLEATGLIHQYPTLPSDFEQGFDEYNHNVQIEFERGRYIGPASCAEVEALLGPFQTSPLSVIPKPAKLGKFRLIQNLSYPLKAIDGVTSINSGINSNQFPCTWGTFSVICLLISRLPPGSQAAVRDVKEAYRTIPIKPSQWPGLVVRLRGEDHFAIDTRNCFRLASGAGSYGIVGDASAQVMRANGIGPLSKWVDDHLFYRILKHHLPAYNDLRRHWAEDIRKNGGRLHDGGRIWFRGRAMPNGKLEEFDEDTTFPLQDLSNKSARSDEDRKYTYCMADIDTLCEELGIPWEAEKDIPFQSAVPFIGFLWDLERGEVSITSGKQEKYLTAITAWEESTKHTLEEVQKLYGKLLHACLVIPAGRAYLTQLEACMGIFHNRPYVPRTPPQHTAEDIRWWKEKLQGPCISRPIPRPTPIIDLVMYSDASSEVGIGITIGQKWRAWRLLPGWKANNRDIGWAEAVSFFFLVITLRNACHHPGIHYAVYGDNRGVVEGWWKGRSRNCPTNSIFRMVHTFSQENSLTAHTRYVPSKENPADGPSRGEYGTTQDLLPAINIPNHLQHYVVDFDTPHMPTELRLAREGKAALAAPRISPATRLLQRQSTSEGQILHEEEILAHFQASNQAAPLLSRALKHKWRAIPSTLCPHVFARERLTRWRPTTVRTATDNQGRPTHLSAEDLARILEVMARAWADGTLEVYGTGLLTWHAFCDKNGVSEDQRAPASPLLIASLIATLSGAFSGGTIANYVYGIRAWHILHGVPWKMVDPELEALLKATEKATPPTSKRKKRQPYTKDFMVAIRSQLDLSTPLHAAVYACLTTTFWSAARVGEFTVKNLTSFDANKHVKPSNVTTTTDQNGFETTEFFIPSTKSEPTNGETVSWSRQNGDTDPETAFHNHIDVNSPPNGGHLFAYKVGSGYKPLTKHKFIQILTTAARAAGLEPLQGHGIRIGSTLEYLLRGIPFDVMKAKGRWASDAFLVYLRKHAQILAPYMQADPVRQEEFIRLTMPPLRRH</sequence>
<evidence type="ECO:0000256" key="2">
    <source>
        <dbReference type="ARBA" id="ARBA00023172"/>
    </source>
</evidence>
<dbReference type="GO" id="GO:0015074">
    <property type="term" value="P:DNA integration"/>
    <property type="evidence" value="ECO:0007669"/>
    <property type="project" value="InterPro"/>
</dbReference>
<dbReference type="Gene3D" id="1.10.150.130">
    <property type="match status" value="1"/>
</dbReference>
<dbReference type="InterPro" id="IPR011010">
    <property type="entry name" value="DNA_brk_join_enz"/>
</dbReference>
<dbReference type="InterPro" id="IPR010998">
    <property type="entry name" value="Integrase_recombinase_N"/>
</dbReference>